<proteinExistence type="predicted"/>
<dbReference type="InterPro" id="IPR036879">
    <property type="entry name" value="TF_MADSbox_sf"/>
</dbReference>
<dbReference type="FunCoup" id="A0A200QK03">
    <property type="interactions" value="8"/>
</dbReference>
<dbReference type="Gene3D" id="3.40.1810.10">
    <property type="entry name" value="Transcription factor, MADS-box"/>
    <property type="match status" value="1"/>
</dbReference>
<dbReference type="FunFam" id="3.40.1810.10:FF:000006">
    <property type="entry name" value="Agamous-like MADS-box protein AGL62"/>
    <property type="match status" value="1"/>
</dbReference>
<feature type="domain" description="MADS-box" evidence="7">
    <location>
        <begin position="9"/>
        <end position="69"/>
    </location>
</feature>
<evidence type="ECO:0000256" key="3">
    <source>
        <dbReference type="ARBA" id="ARBA00023125"/>
    </source>
</evidence>
<keyword evidence="5" id="KW-0539">Nucleus</keyword>
<dbReference type="InterPro" id="IPR002100">
    <property type="entry name" value="TF_MADSbox"/>
</dbReference>
<dbReference type="EMBL" id="MVGT01001804">
    <property type="protein sequence ID" value="OVA10843.1"/>
    <property type="molecule type" value="Genomic_DNA"/>
</dbReference>
<dbReference type="InParanoid" id="A0A200QK03"/>
<organism evidence="8 9">
    <name type="scientific">Macleaya cordata</name>
    <name type="common">Five-seeded plume-poppy</name>
    <name type="synonym">Bocconia cordata</name>
    <dbReference type="NCBI Taxonomy" id="56857"/>
    <lineage>
        <taxon>Eukaryota</taxon>
        <taxon>Viridiplantae</taxon>
        <taxon>Streptophyta</taxon>
        <taxon>Embryophyta</taxon>
        <taxon>Tracheophyta</taxon>
        <taxon>Spermatophyta</taxon>
        <taxon>Magnoliopsida</taxon>
        <taxon>Ranunculales</taxon>
        <taxon>Papaveraceae</taxon>
        <taxon>Papaveroideae</taxon>
        <taxon>Macleaya</taxon>
    </lineage>
</organism>
<keyword evidence="4" id="KW-0804">Transcription</keyword>
<dbReference type="PANTHER" id="PTHR11945">
    <property type="entry name" value="MADS BOX PROTEIN"/>
    <property type="match status" value="1"/>
</dbReference>
<dbReference type="Gene3D" id="6.10.140.920">
    <property type="match status" value="1"/>
</dbReference>
<name>A0A200QK03_MACCD</name>
<evidence type="ECO:0000313" key="8">
    <source>
        <dbReference type="EMBL" id="OVA10843.1"/>
    </source>
</evidence>
<evidence type="ECO:0000256" key="4">
    <source>
        <dbReference type="ARBA" id="ARBA00023163"/>
    </source>
</evidence>
<dbReference type="InterPro" id="IPR033896">
    <property type="entry name" value="MEF2-like_N"/>
</dbReference>
<dbReference type="GO" id="GO:0000978">
    <property type="term" value="F:RNA polymerase II cis-regulatory region sequence-specific DNA binding"/>
    <property type="evidence" value="ECO:0007669"/>
    <property type="project" value="TreeGrafter"/>
</dbReference>
<evidence type="ECO:0000256" key="2">
    <source>
        <dbReference type="ARBA" id="ARBA00023015"/>
    </source>
</evidence>
<comment type="subcellular location">
    <subcellularLocation>
        <location evidence="1">Nucleus</location>
    </subcellularLocation>
</comment>
<protein>
    <submittedName>
        <fullName evidence="8">Transcription factor</fullName>
    </submittedName>
</protein>
<dbReference type="SUPFAM" id="SSF55455">
    <property type="entry name" value="SRF-like"/>
    <property type="match status" value="1"/>
</dbReference>
<dbReference type="GO" id="GO:0005634">
    <property type="term" value="C:nucleus"/>
    <property type="evidence" value="ECO:0007669"/>
    <property type="project" value="UniProtKB-SubCell"/>
</dbReference>
<dbReference type="OrthoDB" id="1896642at2759"/>
<dbReference type="PRINTS" id="PR00404">
    <property type="entry name" value="MADSDOMAIN"/>
</dbReference>
<evidence type="ECO:0000259" key="7">
    <source>
        <dbReference type="PROSITE" id="PS50066"/>
    </source>
</evidence>
<dbReference type="GO" id="GO:0000981">
    <property type="term" value="F:DNA-binding transcription factor activity, RNA polymerase II-specific"/>
    <property type="evidence" value="ECO:0007669"/>
    <property type="project" value="TreeGrafter"/>
</dbReference>
<feature type="coiled-coil region" evidence="6">
    <location>
        <begin position="99"/>
        <end position="168"/>
    </location>
</feature>
<evidence type="ECO:0000256" key="5">
    <source>
        <dbReference type="ARBA" id="ARBA00023242"/>
    </source>
</evidence>
<gene>
    <name evidence="8" type="ORF">BVC80_7575g9</name>
</gene>
<keyword evidence="3" id="KW-0238">DNA-binding</keyword>
<dbReference type="Proteomes" id="UP000195402">
    <property type="component" value="Unassembled WGS sequence"/>
</dbReference>
<dbReference type="SMART" id="SM00432">
    <property type="entry name" value="MADS"/>
    <property type="match status" value="1"/>
</dbReference>
<keyword evidence="2" id="KW-0805">Transcription regulation</keyword>
<dbReference type="GO" id="GO:0046983">
    <property type="term" value="F:protein dimerization activity"/>
    <property type="evidence" value="ECO:0007669"/>
    <property type="project" value="InterPro"/>
</dbReference>
<dbReference type="CDD" id="cd00265">
    <property type="entry name" value="MADS_MEF2_like"/>
    <property type="match status" value="1"/>
</dbReference>
<sequence>MSSKRKPSMGRQKIEIKRIEKQNIKQITFSKRRVGLFQKASELCTLCTAETVVIVFSPAGKSYSFGHPSVDTVVDRYLSGGKYASQNIGGVHPHIRAHVRDLNGQYTEALTELEAEKKRGMELKKVRRDSRNQHWWKNPIEELGLQELERLKAAMDKLKDNVADRASELLIKDSHFMPTADPIGTSSSTQYRYPFEPNPNNLHASAVPNHGYDYRFGFGSPGPY</sequence>
<keyword evidence="9" id="KW-1185">Reference proteome</keyword>
<evidence type="ECO:0000256" key="1">
    <source>
        <dbReference type="ARBA" id="ARBA00004123"/>
    </source>
</evidence>
<evidence type="ECO:0000313" key="9">
    <source>
        <dbReference type="Proteomes" id="UP000195402"/>
    </source>
</evidence>
<evidence type="ECO:0000256" key="6">
    <source>
        <dbReference type="SAM" id="Coils"/>
    </source>
</evidence>
<accession>A0A200QK03</accession>
<dbReference type="OMA" id="CWEAPIS"/>
<comment type="caution">
    <text evidence="8">The sequence shown here is derived from an EMBL/GenBank/DDBJ whole genome shotgun (WGS) entry which is preliminary data.</text>
</comment>
<dbReference type="Pfam" id="PF00319">
    <property type="entry name" value="SRF-TF"/>
    <property type="match status" value="1"/>
</dbReference>
<dbReference type="PROSITE" id="PS50066">
    <property type="entry name" value="MADS_BOX_2"/>
    <property type="match status" value="1"/>
</dbReference>
<dbReference type="PANTHER" id="PTHR11945:SF776">
    <property type="entry name" value="AGAMOUS-LIKE 50-RELATED"/>
    <property type="match status" value="1"/>
</dbReference>
<keyword evidence="6" id="KW-0175">Coiled coil</keyword>
<dbReference type="AlphaFoldDB" id="A0A200QK03"/>
<dbReference type="GO" id="GO:0045944">
    <property type="term" value="P:positive regulation of transcription by RNA polymerase II"/>
    <property type="evidence" value="ECO:0007669"/>
    <property type="project" value="InterPro"/>
</dbReference>
<reference evidence="8" key="1">
    <citation type="journal article" date="2017" name="Mol. Plant">
        <title>The Genome of Medicinal Plant Macleaya cordata Provides New Insights into Benzylisoquinoline Alkaloids Metabolism.</title>
        <authorList>
            <person name="Liu X."/>
            <person name="Liu Y."/>
            <person name="Huang P."/>
            <person name="Ma Y."/>
            <person name="Qing Z."/>
            <person name="Tang Q."/>
            <person name="Cao H."/>
            <person name="Cheng P."/>
            <person name="Zheng Y."/>
            <person name="Yuan Z."/>
            <person name="Zhou Y."/>
            <person name="Liu J."/>
            <person name="Tang Z."/>
            <person name="Zhuo Y."/>
            <person name="Zhang Y."/>
            <person name="Yu L."/>
            <person name="Huang J."/>
            <person name="Yang P."/>
            <person name="Peng Q."/>
            <person name="Zhang J."/>
            <person name="Jiang W."/>
            <person name="Zhang Z."/>
            <person name="Lin K."/>
            <person name="Ro D.K."/>
            <person name="Chen X."/>
            <person name="Xiong X."/>
            <person name="Shang Y."/>
            <person name="Huang S."/>
            <person name="Zeng J."/>
        </authorList>
    </citation>
    <scope>NUCLEOTIDE SEQUENCE [LARGE SCALE GENOMIC DNA]</scope>
    <source>
        <strain evidence="8">BLH2017</strain>
        <tissue evidence="8">Root</tissue>
    </source>
</reference>